<name>A0ABY1KZ54_9FLAO</name>
<protein>
    <submittedName>
        <fullName evidence="2">DNA uptake protein ComE</fullName>
    </submittedName>
</protein>
<dbReference type="InterPro" id="IPR051675">
    <property type="entry name" value="Endo/Exo/Phosphatase_dom_1"/>
</dbReference>
<dbReference type="Proteomes" id="UP000185728">
    <property type="component" value="Unassembled WGS sequence"/>
</dbReference>
<feature type="transmembrane region" description="Helical" evidence="1">
    <location>
        <begin position="20"/>
        <end position="37"/>
    </location>
</feature>
<evidence type="ECO:0000313" key="2">
    <source>
        <dbReference type="EMBL" id="SIS95844.1"/>
    </source>
</evidence>
<evidence type="ECO:0000313" key="3">
    <source>
        <dbReference type="Proteomes" id="UP000185728"/>
    </source>
</evidence>
<reference evidence="2 3" key="1">
    <citation type="submission" date="2017-01" db="EMBL/GenBank/DDBJ databases">
        <authorList>
            <person name="Varghese N."/>
            <person name="Submissions S."/>
        </authorList>
    </citation>
    <scope>NUCLEOTIDE SEQUENCE [LARGE SCALE GENOMIC DNA]</scope>
    <source>
        <strain evidence="2 3">DSM 2061</strain>
    </source>
</reference>
<evidence type="ECO:0000256" key="1">
    <source>
        <dbReference type="SAM" id="Phobius"/>
    </source>
</evidence>
<dbReference type="InterPro" id="IPR010994">
    <property type="entry name" value="RuvA_2-like"/>
</dbReference>
<sequence>MRMENFKSHFRFNKQERSGIFYLLFIIIALQIGFFVLRNVTAERGDSSFWLDSRLQSEIDSLKARSQQKDSVKIYPFNPNYITDYKGYTLGMSIDEIDRLHRFRKAGKFVNSVEGFQEVTGVSDSLLRAISPYFKFPDWVQKKERTRRGVATSGIRERNYGVNLEVRDLNAVTAQELQEIDGIGETLSARIVKFRNRLGGFLVNEQLYDVYGLKPEVVERTLGRFQVLKKPVVEKININTASAKSLSKLVYIQKGVAESIVNYRNDNGNLVSFDELSKIENFPIEKIDRIKLYLAL</sequence>
<keyword evidence="1" id="KW-1133">Transmembrane helix</keyword>
<dbReference type="PANTHER" id="PTHR21180">
    <property type="entry name" value="ENDONUCLEASE/EXONUCLEASE/PHOSPHATASE FAMILY DOMAIN-CONTAINING PROTEIN 1"/>
    <property type="match status" value="1"/>
</dbReference>
<dbReference type="PANTHER" id="PTHR21180:SF32">
    <property type="entry name" value="ENDONUCLEASE_EXONUCLEASE_PHOSPHATASE FAMILY DOMAIN-CONTAINING PROTEIN 1"/>
    <property type="match status" value="1"/>
</dbReference>
<accession>A0ABY1KZ54</accession>
<comment type="caution">
    <text evidence="2">The sequence shown here is derived from an EMBL/GenBank/DDBJ whole genome shotgun (WGS) entry which is preliminary data.</text>
</comment>
<dbReference type="EMBL" id="FTOB01000005">
    <property type="protein sequence ID" value="SIS95844.1"/>
    <property type="molecule type" value="Genomic_DNA"/>
</dbReference>
<keyword evidence="1" id="KW-0812">Transmembrane</keyword>
<proteinExistence type="predicted"/>
<keyword evidence="3" id="KW-1185">Reference proteome</keyword>
<gene>
    <name evidence="2" type="ORF">SAMN05421766_105212</name>
</gene>
<organism evidence="2 3">
    <name type="scientific">Zobellia uliginosa</name>
    <dbReference type="NCBI Taxonomy" id="143224"/>
    <lineage>
        <taxon>Bacteria</taxon>
        <taxon>Pseudomonadati</taxon>
        <taxon>Bacteroidota</taxon>
        <taxon>Flavobacteriia</taxon>
        <taxon>Flavobacteriales</taxon>
        <taxon>Flavobacteriaceae</taxon>
        <taxon>Zobellia</taxon>
    </lineage>
</organism>
<keyword evidence="1" id="KW-0472">Membrane</keyword>
<dbReference type="SUPFAM" id="SSF47781">
    <property type="entry name" value="RuvA domain 2-like"/>
    <property type="match status" value="2"/>
</dbReference>
<dbReference type="Gene3D" id="1.10.150.280">
    <property type="entry name" value="AF1531-like domain"/>
    <property type="match status" value="2"/>
</dbReference>
<dbReference type="Pfam" id="PF12836">
    <property type="entry name" value="HHH_3"/>
    <property type="match status" value="2"/>
</dbReference>